<keyword evidence="4" id="KW-0238">DNA-binding</keyword>
<dbReference type="GO" id="GO:0016987">
    <property type="term" value="F:sigma factor activity"/>
    <property type="evidence" value="ECO:0007669"/>
    <property type="project" value="UniProtKB-KW"/>
</dbReference>
<reference evidence="8" key="1">
    <citation type="submission" date="2023-02" db="EMBL/GenBank/DDBJ databases">
        <title>Kitasatospora phosalacinea NBRC 14362.</title>
        <authorList>
            <person name="Ichikawa N."/>
            <person name="Sato H."/>
            <person name="Tonouchi N."/>
        </authorList>
    </citation>
    <scope>NUCLEOTIDE SEQUENCE</scope>
    <source>
        <strain evidence="8">NBRC 14362</strain>
    </source>
</reference>
<dbReference type="OrthoDB" id="3783006at2"/>
<dbReference type="InterPro" id="IPR036388">
    <property type="entry name" value="WH-like_DNA-bd_sf"/>
</dbReference>
<gene>
    <name evidence="8" type="ORF">Kpho01_65880</name>
</gene>
<dbReference type="EMBL" id="BSRX01000055">
    <property type="protein sequence ID" value="GLW58577.1"/>
    <property type="molecule type" value="Genomic_DNA"/>
</dbReference>
<evidence type="ECO:0000259" key="6">
    <source>
        <dbReference type="Pfam" id="PF04542"/>
    </source>
</evidence>
<dbReference type="InterPro" id="IPR039425">
    <property type="entry name" value="RNA_pol_sigma-70-like"/>
</dbReference>
<keyword evidence="3" id="KW-0731">Sigma factor</keyword>
<evidence type="ECO:0000256" key="2">
    <source>
        <dbReference type="ARBA" id="ARBA00023015"/>
    </source>
</evidence>
<protein>
    <submittedName>
        <fullName evidence="8">RNA polymerase sigma factor</fullName>
    </submittedName>
</protein>
<dbReference type="SUPFAM" id="SSF88946">
    <property type="entry name" value="Sigma2 domain of RNA polymerase sigma factors"/>
    <property type="match status" value="1"/>
</dbReference>
<dbReference type="NCBIfam" id="TIGR02937">
    <property type="entry name" value="sigma70-ECF"/>
    <property type="match status" value="1"/>
</dbReference>
<proteinExistence type="inferred from homology"/>
<dbReference type="PANTHER" id="PTHR43133:SF50">
    <property type="entry name" value="ECF RNA POLYMERASE SIGMA FACTOR SIGM"/>
    <property type="match status" value="1"/>
</dbReference>
<dbReference type="InterPro" id="IPR007630">
    <property type="entry name" value="RNA_pol_sigma70_r4"/>
</dbReference>
<dbReference type="CDD" id="cd06171">
    <property type="entry name" value="Sigma70_r4"/>
    <property type="match status" value="1"/>
</dbReference>
<organism evidence="8 9">
    <name type="scientific">Kitasatospora phosalacinea</name>
    <dbReference type="NCBI Taxonomy" id="2065"/>
    <lineage>
        <taxon>Bacteria</taxon>
        <taxon>Bacillati</taxon>
        <taxon>Actinomycetota</taxon>
        <taxon>Actinomycetes</taxon>
        <taxon>Kitasatosporales</taxon>
        <taxon>Streptomycetaceae</taxon>
        <taxon>Kitasatospora</taxon>
    </lineage>
</organism>
<evidence type="ECO:0000313" key="9">
    <source>
        <dbReference type="Proteomes" id="UP001165143"/>
    </source>
</evidence>
<dbReference type="Gene3D" id="1.10.1740.10">
    <property type="match status" value="1"/>
</dbReference>
<feature type="domain" description="RNA polymerase sigma-70 region 4" evidence="7">
    <location>
        <begin position="108"/>
        <end position="156"/>
    </location>
</feature>
<dbReference type="InterPro" id="IPR007627">
    <property type="entry name" value="RNA_pol_sigma70_r2"/>
</dbReference>
<comment type="similarity">
    <text evidence="1">Belongs to the sigma-70 factor family. ECF subfamily.</text>
</comment>
<keyword evidence="2" id="KW-0805">Transcription regulation</keyword>
<dbReference type="InterPro" id="IPR013325">
    <property type="entry name" value="RNA_pol_sigma_r2"/>
</dbReference>
<dbReference type="Gene3D" id="1.10.10.10">
    <property type="entry name" value="Winged helix-like DNA-binding domain superfamily/Winged helix DNA-binding domain"/>
    <property type="match status" value="1"/>
</dbReference>
<name>A0A9W6PP15_9ACTN</name>
<evidence type="ECO:0000256" key="1">
    <source>
        <dbReference type="ARBA" id="ARBA00010641"/>
    </source>
</evidence>
<dbReference type="InterPro" id="IPR013324">
    <property type="entry name" value="RNA_pol_sigma_r3/r4-like"/>
</dbReference>
<feature type="domain" description="RNA polymerase sigma-70 region 2" evidence="6">
    <location>
        <begin position="11"/>
        <end position="78"/>
    </location>
</feature>
<accession>A0A9W6PP15</accession>
<dbReference type="GO" id="GO:0006352">
    <property type="term" value="P:DNA-templated transcription initiation"/>
    <property type="evidence" value="ECO:0007669"/>
    <property type="project" value="InterPro"/>
</dbReference>
<dbReference type="PANTHER" id="PTHR43133">
    <property type="entry name" value="RNA POLYMERASE ECF-TYPE SIGMA FACTO"/>
    <property type="match status" value="1"/>
</dbReference>
<dbReference type="Proteomes" id="UP001165143">
    <property type="component" value="Unassembled WGS sequence"/>
</dbReference>
<comment type="caution">
    <text evidence="8">The sequence shown here is derived from an EMBL/GenBank/DDBJ whole genome shotgun (WGS) entry which is preliminary data.</text>
</comment>
<keyword evidence="5" id="KW-0804">Transcription</keyword>
<evidence type="ECO:0000313" key="8">
    <source>
        <dbReference type="EMBL" id="GLW58577.1"/>
    </source>
</evidence>
<evidence type="ECO:0000259" key="7">
    <source>
        <dbReference type="Pfam" id="PF04545"/>
    </source>
</evidence>
<dbReference type="GO" id="GO:0003677">
    <property type="term" value="F:DNA binding"/>
    <property type="evidence" value="ECO:0007669"/>
    <property type="project" value="UniProtKB-KW"/>
</dbReference>
<evidence type="ECO:0000256" key="5">
    <source>
        <dbReference type="ARBA" id="ARBA00023163"/>
    </source>
</evidence>
<dbReference type="Pfam" id="PF04542">
    <property type="entry name" value="Sigma70_r2"/>
    <property type="match status" value="1"/>
</dbReference>
<dbReference type="SUPFAM" id="SSF88659">
    <property type="entry name" value="Sigma3 and sigma4 domains of RNA polymerase sigma factors"/>
    <property type="match status" value="1"/>
</dbReference>
<dbReference type="RefSeq" id="WP_033253785.1">
    <property type="nucleotide sequence ID" value="NZ_BSRX01000055.1"/>
</dbReference>
<dbReference type="InterPro" id="IPR014284">
    <property type="entry name" value="RNA_pol_sigma-70_dom"/>
</dbReference>
<dbReference type="AlphaFoldDB" id="A0A9W6PP15"/>
<dbReference type="Pfam" id="PF04545">
    <property type="entry name" value="Sigma70_r4"/>
    <property type="match status" value="1"/>
</dbReference>
<sequence>MTRWEDTLTDLVSTRGPALKRYAYLLTASDEAAEDLLQEALLKVFTSGRRRGVPGAVEAYLRTAMLNTFLDTVRRHQRWLRILPALSPRTSVPDHSTAVSDFHDASAALAALSDRQRACVVLRYYEDLTVPEIATRLGISQGSIKRYLADATARLQPLLQSTDGGEST</sequence>
<evidence type="ECO:0000256" key="3">
    <source>
        <dbReference type="ARBA" id="ARBA00023082"/>
    </source>
</evidence>
<evidence type="ECO:0000256" key="4">
    <source>
        <dbReference type="ARBA" id="ARBA00023125"/>
    </source>
</evidence>